<evidence type="ECO:0000256" key="1">
    <source>
        <dbReference type="ARBA" id="ARBA00010928"/>
    </source>
</evidence>
<sequence>MEKNIPDNSRRKFISTVSITTLGLPLLSSFVDFDELLIGKKKKLGVALVGLGKYATEQLAPALLQTKDCYLAAVVTGTPSKIPYWKEKYNIADKNIYNYDNFDGIKNNPDIDIVYIVLPNSMHAEYTIRAAQAGKHVICEKPMAVSVAECDEMIAACKKAGKSLSIGYRLHFDPYHLEMVKMGTQKKYGEIKKMNAAFAFEAPKKNWWRLDKKYAGGGPLMDLGIYCLQGIIYTTGMLPVAVTAQSPPVSDKEVFIDVEETLTWQMEMPNGAIAECRTSYSGEYQNILRAEAEKGWFELSPAFSYDGIKGTTSDGKTLNFSKFSQQAKQMDGIAISIKNNQESIVPGEMGRRDMKIIEAIYKAMNTGKRVTIEW</sequence>
<dbReference type="PRINTS" id="PR01775">
    <property type="entry name" value="GLFROXRDTASE"/>
</dbReference>
<evidence type="ECO:0000259" key="3">
    <source>
        <dbReference type="Pfam" id="PF01408"/>
    </source>
</evidence>
<keyword evidence="6" id="KW-1185">Reference proteome</keyword>
<dbReference type="PANTHER" id="PTHR22604">
    <property type="entry name" value="OXIDOREDUCTASES"/>
    <property type="match status" value="1"/>
</dbReference>
<protein>
    <submittedName>
        <fullName evidence="5">Dehydrogenase</fullName>
    </submittedName>
</protein>
<dbReference type="InterPro" id="IPR036291">
    <property type="entry name" value="NAD(P)-bd_dom_sf"/>
</dbReference>
<dbReference type="SUPFAM" id="SSF51735">
    <property type="entry name" value="NAD(P)-binding Rossmann-fold domains"/>
    <property type="match status" value="1"/>
</dbReference>
<dbReference type="InterPro" id="IPR000683">
    <property type="entry name" value="Gfo/Idh/MocA-like_OxRdtase_N"/>
</dbReference>
<accession>A0ABU1Y2D8</accession>
<dbReference type="RefSeq" id="WP_310277015.1">
    <property type="nucleotide sequence ID" value="NZ_JAVDWQ010000001.1"/>
</dbReference>
<evidence type="ECO:0000313" key="6">
    <source>
        <dbReference type="Proteomes" id="UP001269081"/>
    </source>
</evidence>
<comment type="similarity">
    <text evidence="1">Belongs to the Gfo/Idh/MocA family.</text>
</comment>
<gene>
    <name evidence="5" type="ORF">J2W48_000310</name>
</gene>
<feature type="domain" description="GFO/IDH/MocA-like oxidoreductase" evidence="4">
    <location>
        <begin position="179"/>
        <end position="297"/>
    </location>
</feature>
<dbReference type="InterPro" id="IPR050984">
    <property type="entry name" value="Gfo/Idh/MocA_domain"/>
</dbReference>
<feature type="domain" description="Gfo/Idh/MocA-like oxidoreductase N-terminal" evidence="3">
    <location>
        <begin position="45"/>
        <end position="168"/>
    </location>
</feature>
<evidence type="ECO:0000313" key="5">
    <source>
        <dbReference type="EMBL" id="MDR7208389.1"/>
    </source>
</evidence>
<evidence type="ECO:0000256" key="2">
    <source>
        <dbReference type="ARBA" id="ARBA00023002"/>
    </source>
</evidence>
<dbReference type="Pfam" id="PF01408">
    <property type="entry name" value="GFO_IDH_MocA"/>
    <property type="match status" value="1"/>
</dbReference>
<dbReference type="Proteomes" id="UP001269081">
    <property type="component" value="Unassembled WGS sequence"/>
</dbReference>
<dbReference type="PANTHER" id="PTHR22604:SF105">
    <property type="entry name" value="TRANS-1,2-DIHYDROBENZENE-1,2-DIOL DEHYDROGENASE"/>
    <property type="match status" value="1"/>
</dbReference>
<dbReference type="EMBL" id="JAVDWQ010000001">
    <property type="protein sequence ID" value="MDR7208389.1"/>
    <property type="molecule type" value="Genomic_DNA"/>
</dbReference>
<name>A0ABU1Y2D8_9FLAO</name>
<dbReference type="InterPro" id="IPR055170">
    <property type="entry name" value="GFO_IDH_MocA-like_dom"/>
</dbReference>
<dbReference type="Gene3D" id="3.40.50.720">
    <property type="entry name" value="NAD(P)-binding Rossmann-like Domain"/>
    <property type="match status" value="1"/>
</dbReference>
<keyword evidence="2" id="KW-0560">Oxidoreductase</keyword>
<dbReference type="Pfam" id="PF22725">
    <property type="entry name" value="GFO_IDH_MocA_C3"/>
    <property type="match status" value="1"/>
</dbReference>
<dbReference type="Gene3D" id="3.30.360.10">
    <property type="entry name" value="Dihydrodipicolinate Reductase, domain 2"/>
    <property type="match status" value="1"/>
</dbReference>
<organism evidence="5 6">
    <name type="scientific">Flavobacterium piscis</name>
    <dbReference type="NCBI Taxonomy" id="1114874"/>
    <lineage>
        <taxon>Bacteria</taxon>
        <taxon>Pseudomonadati</taxon>
        <taxon>Bacteroidota</taxon>
        <taxon>Flavobacteriia</taxon>
        <taxon>Flavobacteriales</taxon>
        <taxon>Flavobacteriaceae</taxon>
        <taxon>Flavobacterium</taxon>
    </lineage>
</organism>
<dbReference type="SUPFAM" id="SSF55347">
    <property type="entry name" value="Glyceraldehyde-3-phosphate dehydrogenase-like, C-terminal domain"/>
    <property type="match status" value="1"/>
</dbReference>
<reference evidence="5 6" key="1">
    <citation type="submission" date="2023-07" db="EMBL/GenBank/DDBJ databases">
        <title>Sorghum-associated microbial communities from plants grown in Nebraska, USA.</title>
        <authorList>
            <person name="Schachtman D."/>
        </authorList>
    </citation>
    <scope>NUCLEOTIDE SEQUENCE [LARGE SCALE GENOMIC DNA]</scope>
    <source>
        <strain evidence="5 6">4129</strain>
    </source>
</reference>
<dbReference type="InterPro" id="IPR008354">
    <property type="entry name" value="Glc-Fru_OxRdtase_bac"/>
</dbReference>
<proteinExistence type="inferred from homology"/>
<comment type="caution">
    <text evidence="5">The sequence shown here is derived from an EMBL/GenBank/DDBJ whole genome shotgun (WGS) entry which is preliminary data.</text>
</comment>
<evidence type="ECO:0000259" key="4">
    <source>
        <dbReference type="Pfam" id="PF22725"/>
    </source>
</evidence>